<name>A0ACC1SCD5_9APHY</name>
<accession>A0ACC1SCD5</accession>
<organism evidence="1 2">
    <name type="scientific">Phlebia brevispora</name>
    <dbReference type="NCBI Taxonomy" id="194682"/>
    <lineage>
        <taxon>Eukaryota</taxon>
        <taxon>Fungi</taxon>
        <taxon>Dikarya</taxon>
        <taxon>Basidiomycota</taxon>
        <taxon>Agaricomycotina</taxon>
        <taxon>Agaricomycetes</taxon>
        <taxon>Polyporales</taxon>
        <taxon>Meruliaceae</taxon>
        <taxon>Phlebia</taxon>
    </lineage>
</organism>
<evidence type="ECO:0000313" key="1">
    <source>
        <dbReference type="EMBL" id="KAJ3536696.1"/>
    </source>
</evidence>
<proteinExistence type="predicted"/>
<dbReference type="Proteomes" id="UP001148662">
    <property type="component" value="Unassembled WGS sequence"/>
</dbReference>
<comment type="caution">
    <text evidence="1">The sequence shown here is derived from an EMBL/GenBank/DDBJ whole genome shotgun (WGS) entry which is preliminary data.</text>
</comment>
<keyword evidence="2" id="KW-1185">Reference proteome</keyword>
<gene>
    <name evidence="1" type="ORF">NM688_g6801</name>
</gene>
<dbReference type="EMBL" id="JANHOG010001462">
    <property type="protein sequence ID" value="KAJ3536696.1"/>
    <property type="molecule type" value="Genomic_DNA"/>
</dbReference>
<sequence length="257" mass="29209">MTRPYHALNIGQTVIWLTERHITRTKVRCYTVSTDSLQENRGPLIRQSVAQAYKTLGSMAVVQQASTVELQAPLKQQALLSSEVYSLIRTSLAHYKMDSIISYDALVIPSDDRAPHLASLMTSPLAFTDVNARQAEVYRAGRMPHPEILMDYIAEGLGPRGWRFQLLEALEGMNKKFDEPYIIFFPVVSRDGLPFPINKYVKDLQDKLYQESKAWRGNLIVAKYSNLEYSEMKNISMADFPLVKNYLSTHGCNQGSR</sequence>
<protein>
    <submittedName>
        <fullName evidence="1">Uncharacterized protein</fullName>
    </submittedName>
</protein>
<reference evidence="1" key="1">
    <citation type="submission" date="2022-07" db="EMBL/GenBank/DDBJ databases">
        <title>Genome Sequence of Phlebia brevispora.</title>
        <authorList>
            <person name="Buettner E."/>
        </authorList>
    </citation>
    <scope>NUCLEOTIDE SEQUENCE</scope>
    <source>
        <strain evidence="1">MPL23</strain>
    </source>
</reference>
<evidence type="ECO:0000313" key="2">
    <source>
        <dbReference type="Proteomes" id="UP001148662"/>
    </source>
</evidence>